<dbReference type="CDD" id="cd05799">
    <property type="entry name" value="PGM2"/>
    <property type="match status" value="1"/>
</dbReference>
<protein>
    <submittedName>
        <fullName evidence="12">Phospho-sugar mutase</fullName>
    </submittedName>
</protein>
<evidence type="ECO:0000256" key="3">
    <source>
        <dbReference type="ARBA" id="ARBA00022553"/>
    </source>
</evidence>
<dbReference type="Proteomes" id="UP000306985">
    <property type="component" value="Unassembled WGS sequence"/>
</dbReference>
<dbReference type="InterPro" id="IPR016066">
    <property type="entry name" value="A-D-PHexomutase_CS"/>
</dbReference>
<organism evidence="12 13">
    <name type="scientific">Nakamurella flava</name>
    <dbReference type="NCBI Taxonomy" id="2576308"/>
    <lineage>
        <taxon>Bacteria</taxon>
        <taxon>Bacillati</taxon>
        <taxon>Actinomycetota</taxon>
        <taxon>Actinomycetes</taxon>
        <taxon>Nakamurellales</taxon>
        <taxon>Nakamurellaceae</taxon>
        <taxon>Nakamurella</taxon>
    </lineage>
</organism>
<evidence type="ECO:0000259" key="10">
    <source>
        <dbReference type="Pfam" id="PF02879"/>
    </source>
</evidence>
<dbReference type="InterPro" id="IPR005843">
    <property type="entry name" value="A-D-PHexomutase_C"/>
</dbReference>
<evidence type="ECO:0000256" key="1">
    <source>
        <dbReference type="ARBA" id="ARBA00001946"/>
    </source>
</evidence>
<dbReference type="OrthoDB" id="9806956at2"/>
<dbReference type="SUPFAM" id="SSF53738">
    <property type="entry name" value="Phosphoglucomutase, first 3 domains"/>
    <property type="match status" value="3"/>
</dbReference>
<dbReference type="Pfam" id="PF02879">
    <property type="entry name" value="PGM_PMM_II"/>
    <property type="match status" value="1"/>
</dbReference>
<evidence type="ECO:0000256" key="4">
    <source>
        <dbReference type="ARBA" id="ARBA00022723"/>
    </source>
</evidence>
<feature type="domain" description="Alpha-D-phosphohexomutase alpha/beta/alpha" evidence="10">
    <location>
        <begin position="213"/>
        <end position="315"/>
    </location>
</feature>
<feature type="domain" description="Alpha-D-phosphohexomutase C-terminal" evidence="8">
    <location>
        <begin position="461"/>
        <end position="542"/>
    </location>
</feature>
<dbReference type="PROSITE" id="PS00710">
    <property type="entry name" value="PGM_PMM"/>
    <property type="match status" value="1"/>
</dbReference>
<evidence type="ECO:0000259" key="8">
    <source>
        <dbReference type="Pfam" id="PF00408"/>
    </source>
</evidence>
<feature type="domain" description="Alpha-D-phosphohexomutase alpha/beta/alpha" evidence="11">
    <location>
        <begin position="328"/>
        <end position="444"/>
    </location>
</feature>
<dbReference type="GO" id="GO:0006166">
    <property type="term" value="P:purine ribonucleoside salvage"/>
    <property type="evidence" value="ECO:0007669"/>
    <property type="project" value="TreeGrafter"/>
</dbReference>
<dbReference type="Gene3D" id="3.30.310.50">
    <property type="entry name" value="Alpha-D-phosphohexomutase, C-terminal domain"/>
    <property type="match status" value="1"/>
</dbReference>
<dbReference type="InterPro" id="IPR005841">
    <property type="entry name" value="Alpha-D-phosphohexomutase_SF"/>
</dbReference>
<dbReference type="GO" id="GO:0005975">
    <property type="term" value="P:carbohydrate metabolic process"/>
    <property type="evidence" value="ECO:0007669"/>
    <property type="project" value="InterPro"/>
</dbReference>
<dbReference type="PANTHER" id="PTHR45745">
    <property type="entry name" value="PHOSPHOMANNOMUTASE 45A"/>
    <property type="match status" value="1"/>
</dbReference>
<dbReference type="GO" id="GO:0000287">
    <property type="term" value="F:magnesium ion binding"/>
    <property type="evidence" value="ECO:0007669"/>
    <property type="project" value="InterPro"/>
</dbReference>
<keyword evidence="5 7" id="KW-0460">Magnesium</keyword>
<evidence type="ECO:0000313" key="12">
    <source>
        <dbReference type="EMBL" id="TKV58846.1"/>
    </source>
</evidence>
<dbReference type="Gene3D" id="3.40.120.10">
    <property type="entry name" value="Alpha-D-Glucose-1,6-Bisphosphate, subunit A, domain 3"/>
    <property type="match status" value="3"/>
</dbReference>
<dbReference type="Pfam" id="PF02880">
    <property type="entry name" value="PGM_PMM_III"/>
    <property type="match status" value="1"/>
</dbReference>
<evidence type="ECO:0000256" key="7">
    <source>
        <dbReference type="RuleBase" id="RU004326"/>
    </source>
</evidence>
<reference evidence="12 13" key="1">
    <citation type="submission" date="2019-05" db="EMBL/GenBank/DDBJ databases">
        <title>Nakamurella sp. N5BH11, whole genome shotgun sequence.</title>
        <authorList>
            <person name="Tuo L."/>
        </authorList>
    </citation>
    <scope>NUCLEOTIDE SEQUENCE [LARGE SCALE GENOMIC DNA]</scope>
    <source>
        <strain evidence="12 13">N5BH11</strain>
    </source>
</reference>
<dbReference type="InterPro" id="IPR016055">
    <property type="entry name" value="A-D-PHexomutase_a/b/a-I/II/III"/>
</dbReference>
<comment type="similarity">
    <text evidence="2 7">Belongs to the phosphohexose mutase family.</text>
</comment>
<gene>
    <name evidence="12" type="ORF">FDO65_15200</name>
</gene>
<dbReference type="SUPFAM" id="SSF55957">
    <property type="entry name" value="Phosphoglucomutase, C-terminal domain"/>
    <property type="match status" value="1"/>
</dbReference>
<evidence type="ECO:0000259" key="9">
    <source>
        <dbReference type="Pfam" id="PF02878"/>
    </source>
</evidence>
<evidence type="ECO:0000313" key="13">
    <source>
        <dbReference type="Proteomes" id="UP000306985"/>
    </source>
</evidence>
<sequence>MSLAAPLPTEVRTAALRWIADDPSPADRDELQRVLADAMAGRGEAVADLTDRMRAPLTFGTAGLRGPLRAGPAGMNLAVVRRAAAGIGRHLRATGAAGRTVIVGHDARHRSAEFARDAAGVLAAQGFTALLAPGPLPTPVTAFAVRHLGAAAGVQITASHNPPNDNGVKVYLADGAQLVGPADARIEAEIAAVPAAVSVDVGSPGAWPDDLVDAYVDRLGELARTAPAADRSSLRVALTPMHGVGGEVTVRGLRAAGITDVHVVAAQAVPDPDFPTVPFPNPEEPGATDRLLALAADVDAHLAIALDPDADRCALGIPGPDGWRMLTGDEAGALLGDHLLRTLDRTAHPDPLVATTIVSGEQLQAIAARHGARYDETLTGFKWIVRAGDGSGTGLVFGYEEALGLCVDPGVVRDKDGISAAVVAADLTALLRSTGATVTDRLAEIVDADGLFVTGPLSIRVTRLADISDAMRRIRATPPTELLGDDITESADLLPRTDAVRWRTTRARVVVRPSGTEPKLKAYLQVRGTDGQSADQVRADLDRLREEVRAVLGL</sequence>
<evidence type="ECO:0000256" key="5">
    <source>
        <dbReference type="ARBA" id="ARBA00022842"/>
    </source>
</evidence>
<dbReference type="InterPro" id="IPR005845">
    <property type="entry name" value="A-D-PHexomutase_a/b/a-II"/>
</dbReference>
<dbReference type="RefSeq" id="WP_137450506.1">
    <property type="nucleotide sequence ID" value="NZ_SZZH01000003.1"/>
</dbReference>
<comment type="cofactor">
    <cofactor evidence="1">
        <name>Mg(2+)</name>
        <dbReference type="ChEBI" id="CHEBI:18420"/>
    </cofactor>
</comment>
<keyword evidence="4 7" id="KW-0479">Metal-binding</keyword>
<accession>A0A4U6QFP9</accession>
<comment type="caution">
    <text evidence="12">The sequence shown here is derived from an EMBL/GenBank/DDBJ whole genome shotgun (WGS) entry which is preliminary data.</text>
</comment>
<dbReference type="PANTHER" id="PTHR45745:SF1">
    <property type="entry name" value="PHOSPHOGLUCOMUTASE 2B-RELATED"/>
    <property type="match status" value="1"/>
</dbReference>
<dbReference type="InterPro" id="IPR005844">
    <property type="entry name" value="A-D-PHexomutase_a/b/a-I"/>
</dbReference>
<dbReference type="Pfam" id="PF02878">
    <property type="entry name" value="PGM_PMM_I"/>
    <property type="match status" value="1"/>
</dbReference>
<dbReference type="Pfam" id="PF00408">
    <property type="entry name" value="PGM_PMM_IV"/>
    <property type="match status" value="1"/>
</dbReference>
<keyword evidence="6" id="KW-0413">Isomerase</keyword>
<evidence type="ECO:0000259" key="11">
    <source>
        <dbReference type="Pfam" id="PF02880"/>
    </source>
</evidence>
<dbReference type="InterPro" id="IPR005846">
    <property type="entry name" value="A-D-PHexomutase_a/b/a-III"/>
</dbReference>
<dbReference type="InterPro" id="IPR036900">
    <property type="entry name" value="A-D-PHexomutase_C_sf"/>
</dbReference>
<dbReference type="EMBL" id="SZZH01000003">
    <property type="protein sequence ID" value="TKV58846.1"/>
    <property type="molecule type" value="Genomic_DNA"/>
</dbReference>
<feature type="domain" description="Alpha-D-phosphohexomutase alpha/beta/alpha" evidence="9">
    <location>
        <begin position="58"/>
        <end position="192"/>
    </location>
</feature>
<keyword evidence="3" id="KW-0597">Phosphoprotein</keyword>
<name>A0A4U6QFP9_9ACTN</name>
<keyword evidence="13" id="KW-1185">Reference proteome</keyword>
<proteinExistence type="inferred from homology"/>
<dbReference type="PRINTS" id="PR00509">
    <property type="entry name" value="PGMPMM"/>
</dbReference>
<dbReference type="GO" id="GO:0008973">
    <property type="term" value="F:phosphopentomutase activity"/>
    <property type="evidence" value="ECO:0007669"/>
    <property type="project" value="TreeGrafter"/>
</dbReference>
<evidence type="ECO:0000256" key="2">
    <source>
        <dbReference type="ARBA" id="ARBA00010231"/>
    </source>
</evidence>
<evidence type="ECO:0000256" key="6">
    <source>
        <dbReference type="ARBA" id="ARBA00023235"/>
    </source>
</evidence>
<dbReference type="AlphaFoldDB" id="A0A4U6QFP9"/>